<evidence type="ECO:0000313" key="3">
    <source>
        <dbReference type="EMBL" id="GEV65090.1"/>
    </source>
</evidence>
<feature type="domain" description="Reverse transcriptase" evidence="2">
    <location>
        <begin position="594"/>
        <end position="692"/>
    </location>
</feature>
<name>A0A699GNP6_TANCI</name>
<dbReference type="InterPro" id="IPR000477">
    <property type="entry name" value="RT_dom"/>
</dbReference>
<dbReference type="SUPFAM" id="SSF56672">
    <property type="entry name" value="DNA/RNA polymerases"/>
    <property type="match status" value="1"/>
</dbReference>
<dbReference type="GO" id="GO:0003676">
    <property type="term" value="F:nucleic acid binding"/>
    <property type="evidence" value="ECO:0007669"/>
    <property type="project" value="InterPro"/>
</dbReference>
<organism evidence="3">
    <name type="scientific">Tanacetum cinerariifolium</name>
    <name type="common">Dalmatian daisy</name>
    <name type="synonym">Chrysanthemum cinerariifolium</name>
    <dbReference type="NCBI Taxonomy" id="118510"/>
    <lineage>
        <taxon>Eukaryota</taxon>
        <taxon>Viridiplantae</taxon>
        <taxon>Streptophyta</taxon>
        <taxon>Embryophyta</taxon>
        <taxon>Tracheophyta</taxon>
        <taxon>Spermatophyta</taxon>
        <taxon>Magnoliopsida</taxon>
        <taxon>eudicotyledons</taxon>
        <taxon>Gunneridae</taxon>
        <taxon>Pentapetalae</taxon>
        <taxon>asterids</taxon>
        <taxon>campanulids</taxon>
        <taxon>Asterales</taxon>
        <taxon>Asteraceae</taxon>
        <taxon>Asteroideae</taxon>
        <taxon>Anthemideae</taxon>
        <taxon>Anthemidinae</taxon>
        <taxon>Tanacetum</taxon>
    </lineage>
</organism>
<comment type="caution">
    <text evidence="3">The sequence shown here is derived from an EMBL/GenBank/DDBJ whole genome shotgun (WGS) entry which is preliminary data.</text>
</comment>
<dbReference type="InterPro" id="IPR043502">
    <property type="entry name" value="DNA/RNA_pol_sf"/>
</dbReference>
<dbReference type="Gene3D" id="3.30.70.270">
    <property type="match status" value="1"/>
</dbReference>
<dbReference type="AlphaFoldDB" id="A0A699GNP6"/>
<reference evidence="3" key="1">
    <citation type="journal article" date="2019" name="Sci. Rep.">
        <title>Draft genome of Tanacetum cinerariifolium, the natural source of mosquito coil.</title>
        <authorList>
            <person name="Yamashiro T."/>
            <person name="Shiraishi A."/>
            <person name="Satake H."/>
            <person name="Nakayama K."/>
        </authorList>
    </citation>
    <scope>NUCLEOTIDE SEQUENCE</scope>
</reference>
<keyword evidence="3" id="KW-0808">Transferase</keyword>
<dbReference type="Pfam" id="PF00078">
    <property type="entry name" value="RVT_1"/>
    <property type="match status" value="1"/>
</dbReference>
<dbReference type="InterPro" id="IPR053134">
    <property type="entry name" value="RNA-dir_DNA_polymerase"/>
</dbReference>
<gene>
    <name evidence="3" type="ORF">Tci_137067</name>
</gene>
<dbReference type="PANTHER" id="PTHR24559">
    <property type="entry name" value="TRANSPOSON TY3-I GAG-POL POLYPROTEIN"/>
    <property type="match status" value="1"/>
</dbReference>
<dbReference type="GO" id="GO:0003964">
    <property type="term" value="F:RNA-directed DNA polymerase activity"/>
    <property type="evidence" value="ECO:0007669"/>
    <property type="project" value="UniProtKB-KW"/>
</dbReference>
<dbReference type="Gene3D" id="3.30.420.10">
    <property type="entry name" value="Ribonuclease H-like superfamily/Ribonuclease H"/>
    <property type="match status" value="1"/>
</dbReference>
<accession>A0A699GNP6</accession>
<protein>
    <submittedName>
        <fullName evidence="3">Reverse transcriptase domain-containing protein</fullName>
    </submittedName>
</protein>
<dbReference type="CDD" id="cd01647">
    <property type="entry name" value="RT_LTR"/>
    <property type="match status" value="1"/>
</dbReference>
<dbReference type="InterPro" id="IPR043128">
    <property type="entry name" value="Rev_trsase/Diguanyl_cyclase"/>
</dbReference>
<feature type="region of interest" description="Disordered" evidence="1">
    <location>
        <begin position="376"/>
        <end position="404"/>
    </location>
</feature>
<proteinExistence type="predicted"/>
<dbReference type="InterPro" id="IPR036397">
    <property type="entry name" value="RNaseH_sf"/>
</dbReference>
<keyword evidence="3" id="KW-0695">RNA-directed DNA polymerase</keyword>
<dbReference type="PANTHER" id="PTHR24559:SF444">
    <property type="entry name" value="REVERSE TRANSCRIPTASE DOMAIN-CONTAINING PROTEIN"/>
    <property type="match status" value="1"/>
</dbReference>
<dbReference type="Gene3D" id="3.10.10.10">
    <property type="entry name" value="HIV Type 1 Reverse Transcriptase, subunit A, domain 1"/>
    <property type="match status" value="1"/>
</dbReference>
<sequence>MNFLGLVTTYPPLRLEGLPFELERDLLPIILRNIHIVSSGVKPSLRSLPTWKSVTRRPTPFAVRSSTKPGQRLDLVKSKPTFFLSTKAFSPRTPENTPLTNHASILANPNPMISSAFIEANYEVLESILRGRMKQKRNEDLRTELEYFSEEYDEEREMEPRPVRNRETTPALRTEFPRDNGHQGMSLPSLLGAHLGRSKNCQLLQSSLTSVYGGHQPFTNIGGNLPHNGLFTDYTGCVTPFVYWIEDYPLPDGLLMPSHVGSYDGKGDPDNYLYLFEGAIHMQKWTMPIACHMFTYTLMDSARIWWNGQKAVHNIKQREGKSTRDFVTRSLVEFLFTDLPTTYKGLMEKNYTWIEAKEVATNGTLNDHREGFDRFKKNSSWDNNKRKKNRDSESSKNLRTTPRMIESRRSRDMTKYFYFYEDHGHDTNDCRELKHQIEETVKSGKLRTTREILATEKDLKHQIEEVVKSGSLRVDVKVLLVGISGEHSWPLGEVPLEIAIEELAPYSRHEPDKIKEGKIKLEESPPDVRKGVLSYVDAEEKIVVNDKYPEQKVTIRNKLPPIFKKKLQDLLRSNADIFAWTYVDMTRILKTITGYHQIQMAEGDEDKTTIFAGKRVFCYRKMPFGSKNAWATYQRLVDKIFSNQIGRNLKAYVDDIVIKSTFEEEMLKDIEENFDRFRSVNMKLNLKKCSFGEHEPMKKKIPKDFSIEMPSKGEERKTSIKVETKKESLKLENMWKLYNDGDSNSDGSSAILMLISHKGKEYTYAPRFEFETTNNEAEYKALQAGLQIV</sequence>
<evidence type="ECO:0000259" key="2">
    <source>
        <dbReference type="Pfam" id="PF00078"/>
    </source>
</evidence>
<feature type="region of interest" description="Disordered" evidence="1">
    <location>
        <begin position="156"/>
        <end position="189"/>
    </location>
</feature>
<dbReference type="EMBL" id="BKCJ010029922">
    <property type="protein sequence ID" value="GEV65090.1"/>
    <property type="molecule type" value="Genomic_DNA"/>
</dbReference>
<feature type="compositionally biased region" description="Basic and acidic residues" evidence="1">
    <location>
        <begin position="158"/>
        <end position="167"/>
    </location>
</feature>
<keyword evidence="3" id="KW-0548">Nucleotidyltransferase</keyword>
<evidence type="ECO:0000256" key="1">
    <source>
        <dbReference type="SAM" id="MobiDB-lite"/>
    </source>
</evidence>